<comment type="caution">
    <text evidence="1">The sequence shown here is derived from an EMBL/GenBank/DDBJ whole genome shotgun (WGS) entry which is preliminary data.</text>
</comment>
<reference evidence="1" key="2">
    <citation type="submission" date="2020-09" db="EMBL/GenBank/DDBJ databases">
        <authorList>
            <person name="Sun Q."/>
            <person name="Zhou Y."/>
        </authorList>
    </citation>
    <scope>NUCLEOTIDE SEQUENCE</scope>
    <source>
        <strain evidence="1">CGMCC 4.7278</strain>
    </source>
</reference>
<name>A0A917QDC3_9NOCA</name>
<organism evidence="1 2">
    <name type="scientific">Nocardia camponoti</name>
    <dbReference type="NCBI Taxonomy" id="1616106"/>
    <lineage>
        <taxon>Bacteria</taxon>
        <taxon>Bacillati</taxon>
        <taxon>Actinomycetota</taxon>
        <taxon>Actinomycetes</taxon>
        <taxon>Mycobacteriales</taxon>
        <taxon>Nocardiaceae</taxon>
        <taxon>Nocardia</taxon>
    </lineage>
</organism>
<evidence type="ECO:0000313" key="2">
    <source>
        <dbReference type="Proteomes" id="UP000612956"/>
    </source>
</evidence>
<dbReference type="AlphaFoldDB" id="A0A917QDC3"/>
<dbReference type="EMBL" id="BMMW01000001">
    <property type="protein sequence ID" value="GGK44811.1"/>
    <property type="molecule type" value="Genomic_DNA"/>
</dbReference>
<dbReference type="RefSeq" id="WP_188828053.1">
    <property type="nucleotide sequence ID" value="NZ_BMMW01000001.1"/>
</dbReference>
<keyword evidence="2" id="KW-1185">Reference proteome</keyword>
<gene>
    <name evidence="1" type="ORF">GCM10011591_15520</name>
</gene>
<reference evidence="1" key="1">
    <citation type="journal article" date="2014" name="Int. J. Syst. Evol. Microbiol.">
        <title>Complete genome sequence of Corynebacterium casei LMG S-19264T (=DSM 44701T), isolated from a smear-ripened cheese.</title>
        <authorList>
            <consortium name="US DOE Joint Genome Institute (JGI-PGF)"/>
            <person name="Walter F."/>
            <person name="Albersmeier A."/>
            <person name="Kalinowski J."/>
            <person name="Ruckert C."/>
        </authorList>
    </citation>
    <scope>NUCLEOTIDE SEQUENCE</scope>
    <source>
        <strain evidence="1">CGMCC 4.7278</strain>
    </source>
</reference>
<dbReference type="Proteomes" id="UP000612956">
    <property type="component" value="Unassembled WGS sequence"/>
</dbReference>
<accession>A0A917QDC3</accession>
<sequence>MTQKATRPGARNTGAAIGRRDRTQDIAFFVRHARAELDAYTDPPFFGSGYGRYVGQHNPTAVTARLQQTAVEQRVGRQIREVLTEAQRQLDLGEIAEAGRWTNGAGWMILALVKWQEERA</sequence>
<evidence type="ECO:0000313" key="1">
    <source>
        <dbReference type="EMBL" id="GGK44811.1"/>
    </source>
</evidence>
<proteinExistence type="predicted"/>
<protein>
    <submittedName>
        <fullName evidence="1">Uncharacterized protein</fullName>
    </submittedName>
</protein>